<sequence length="284" mass="31564">MSHTSVIEVRDLVKQFKNQTALNHLDFSVESGEIFGFLGPSGAGKTTTIKILTGQLLASSGETKLLGIATDALTQDIYQEVGIVTDNSGLYENVSVYHNMKFFADLLKVDKKRIDFLLERVGLAQDKKKLARRLSKGMRQRLVLARALLHSPKVLFLDEPTSGLDPATAQAIHKLLKEVQAEGTTIFLTTHNMEEATKLCDRVALLNDGKIVSLDTPRNTCLNFKRERKLEVGLKDKSQVIINQDPAGIAQLNEWLSQDLVETIHSNEPTLEEVFIAKTGRELL</sequence>
<dbReference type="PROSITE" id="PS50893">
    <property type="entry name" value="ABC_TRANSPORTER_2"/>
    <property type="match status" value="1"/>
</dbReference>
<evidence type="ECO:0000256" key="6">
    <source>
        <dbReference type="ARBA" id="ARBA00022967"/>
    </source>
</evidence>
<comment type="caution">
    <text evidence="9">The sequence shown here is derived from an EMBL/GenBank/DDBJ whole genome shotgun (WGS) entry which is preliminary data.</text>
</comment>
<dbReference type="PROSITE" id="PS00211">
    <property type="entry name" value="ABC_TRANSPORTER_1"/>
    <property type="match status" value="1"/>
</dbReference>
<dbReference type="InterPro" id="IPR027417">
    <property type="entry name" value="P-loop_NTPase"/>
</dbReference>
<dbReference type="RefSeq" id="WP_252477750.1">
    <property type="nucleotide sequence ID" value="NZ_JAKUYY010000003.1"/>
</dbReference>
<comment type="subcellular location">
    <subcellularLocation>
        <location evidence="1">Cell membrane</location>
    </subcellularLocation>
</comment>
<dbReference type="Proteomes" id="UP000757900">
    <property type="component" value="Unassembled WGS sequence"/>
</dbReference>
<keyword evidence="7" id="KW-0472">Membrane</keyword>
<name>A0A929QSV4_ABIDE</name>
<dbReference type="InterPro" id="IPR003593">
    <property type="entry name" value="AAA+_ATPase"/>
</dbReference>
<keyword evidence="5 9" id="KW-0067">ATP-binding</keyword>
<dbReference type="CDD" id="cd03230">
    <property type="entry name" value="ABC_DR_subfamily_A"/>
    <property type="match status" value="1"/>
</dbReference>
<keyword evidence="6" id="KW-1278">Translocase</keyword>
<dbReference type="GO" id="GO:0005886">
    <property type="term" value="C:plasma membrane"/>
    <property type="evidence" value="ECO:0007669"/>
    <property type="project" value="UniProtKB-SubCell"/>
</dbReference>
<keyword evidence="4" id="KW-0547">Nucleotide-binding</keyword>
<evidence type="ECO:0000313" key="9">
    <source>
        <dbReference type="EMBL" id="MBF0934175.1"/>
    </source>
</evidence>
<reference evidence="9" key="1">
    <citation type="submission" date="2020-04" db="EMBL/GenBank/DDBJ databases">
        <title>Deep metagenomics examines the oral microbiome during advanced dental caries in children, revealing novel taxa and co-occurrences with host molecules.</title>
        <authorList>
            <person name="Baker J.L."/>
            <person name="Morton J.T."/>
            <person name="Dinis M."/>
            <person name="Alvarez R."/>
            <person name="Tran N.C."/>
            <person name="Knight R."/>
            <person name="Edlund A."/>
        </authorList>
    </citation>
    <scope>NUCLEOTIDE SEQUENCE</scope>
    <source>
        <strain evidence="9">JCVI_23_bin.16</strain>
    </source>
</reference>
<dbReference type="InterPro" id="IPR017871">
    <property type="entry name" value="ABC_transporter-like_CS"/>
</dbReference>
<gene>
    <name evidence="9" type="ORF">HXK00_00855</name>
</gene>
<dbReference type="Gene3D" id="3.40.50.300">
    <property type="entry name" value="P-loop containing nucleotide triphosphate hydrolases"/>
    <property type="match status" value="1"/>
</dbReference>
<evidence type="ECO:0000256" key="3">
    <source>
        <dbReference type="ARBA" id="ARBA00022475"/>
    </source>
</evidence>
<evidence type="ECO:0000256" key="5">
    <source>
        <dbReference type="ARBA" id="ARBA00022840"/>
    </source>
</evidence>
<dbReference type="InterPro" id="IPR003439">
    <property type="entry name" value="ABC_transporter-like_ATP-bd"/>
</dbReference>
<keyword evidence="2" id="KW-0813">Transport</keyword>
<evidence type="ECO:0000259" key="8">
    <source>
        <dbReference type="PROSITE" id="PS50893"/>
    </source>
</evidence>
<proteinExistence type="predicted"/>
<evidence type="ECO:0000256" key="2">
    <source>
        <dbReference type="ARBA" id="ARBA00022448"/>
    </source>
</evidence>
<evidence type="ECO:0000256" key="1">
    <source>
        <dbReference type="ARBA" id="ARBA00004236"/>
    </source>
</evidence>
<keyword evidence="3" id="KW-1003">Cell membrane</keyword>
<dbReference type="SUPFAM" id="SSF52540">
    <property type="entry name" value="P-loop containing nucleoside triphosphate hydrolases"/>
    <property type="match status" value="1"/>
</dbReference>
<dbReference type="InterPro" id="IPR050763">
    <property type="entry name" value="ABC_transporter_ATP-binding"/>
</dbReference>
<dbReference type="FunFam" id="3.40.50.300:FF:000589">
    <property type="entry name" value="ABC transporter, ATP-binding subunit"/>
    <property type="match status" value="1"/>
</dbReference>
<feature type="domain" description="ABC transporter" evidence="8">
    <location>
        <begin position="7"/>
        <end position="233"/>
    </location>
</feature>
<dbReference type="AlphaFoldDB" id="A0A929QSV4"/>
<dbReference type="PANTHER" id="PTHR42711">
    <property type="entry name" value="ABC TRANSPORTER ATP-BINDING PROTEIN"/>
    <property type="match status" value="1"/>
</dbReference>
<dbReference type="Pfam" id="PF00005">
    <property type="entry name" value="ABC_tran"/>
    <property type="match status" value="1"/>
</dbReference>
<evidence type="ECO:0000256" key="4">
    <source>
        <dbReference type="ARBA" id="ARBA00022741"/>
    </source>
</evidence>
<accession>A0A929QSV4</accession>
<organism evidence="9 10">
    <name type="scientific">Abiotrophia defectiva</name>
    <name type="common">Streptococcus defectivus</name>
    <dbReference type="NCBI Taxonomy" id="46125"/>
    <lineage>
        <taxon>Bacteria</taxon>
        <taxon>Bacillati</taxon>
        <taxon>Bacillota</taxon>
        <taxon>Bacilli</taxon>
        <taxon>Lactobacillales</taxon>
        <taxon>Aerococcaceae</taxon>
        <taxon>Abiotrophia</taxon>
    </lineage>
</organism>
<evidence type="ECO:0000313" key="10">
    <source>
        <dbReference type="Proteomes" id="UP000757900"/>
    </source>
</evidence>
<dbReference type="PANTHER" id="PTHR42711:SF13">
    <property type="entry name" value="ABC TRANSPORTER, ATP-BINDING PROTEIN"/>
    <property type="match status" value="1"/>
</dbReference>
<evidence type="ECO:0000256" key="7">
    <source>
        <dbReference type="ARBA" id="ARBA00023136"/>
    </source>
</evidence>
<dbReference type="GO" id="GO:0016887">
    <property type="term" value="F:ATP hydrolysis activity"/>
    <property type="evidence" value="ECO:0007669"/>
    <property type="project" value="InterPro"/>
</dbReference>
<protein>
    <submittedName>
        <fullName evidence="9">ABC transporter ATP-binding protein</fullName>
    </submittedName>
</protein>
<dbReference type="EMBL" id="JABZFV010000003">
    <property type="protein sequence ID" value="MBF0934175.1"/>
    <property type="molecule type" value="Genomic_DNA"/>
</dbReference>
<dbReference type="GO" id="GO:0005524">
    <property type="term" value="F:ATP binding"/>
    <property type="evidence" value="ECO:0007669"/>
    <property type="project" value="UniProtKB-KW"/>
</dbReference>
<dbReference type="SMART" id="SM00382">
    <property type="entry name" value="AAA"/>
    <property type="match status" value="1"/>
</dbReference>